<reference evidence="4 5" key="1">
    <citation type="journal article" date="2019" name="ACS Chem. Biol.">
        <title>Identification and Mobilization of a Cryptic Antibiotic Biosynthesis Gene Locus from a Human-Pathogenic Nocardia Isolate.</title>
        <authorList>
            <person name="Herisse M."/>
            <person name="Ishida K."/>
            <person name="Porter J.L."/>
            <person name="Howden B."/>
            <person name="Hertweck C."/>
            <person name="Stinear T.P."/>
            <person name="Pidot S.J."/>
        </authorList>
    </citation>
    <scope>NUCLEOTIDE SEQUENCE [LARGE SCALE GENOMIC DNA]</scope>
    <source>
        <strain evidence="4 5">AUSMDU00024985</strain>
    </source>
</reference>
<evidence type="ECO:0000313" key="5">
    <source>
        <dbReference type="Proteomes" id="UP000501705"/>
    </source>
</evidence>
<dbReference type="InterPro" id="IPR011576">
    <property type="entry name" value="Pyridox_Oxase_N"/>
</dbReference>
<proteinExistence type="predicted"/>
<protein>
    <recommendedName>
        <fullName evidence="3">Pyridoxamine 5'-phosphate oxidase N-terminal domain-containing protein</fullName>
    </recommendedName>
</protein>
<dbReference type="InterPro" id="IPR012349">
    <property type="entry name" value="Split_barrel_FMN-bd"/>
</dbReference>
<dbReference type="SUPFAM" id="SSF50475">
    <property type="entry name" value="FMN-binding split barrel"/>
    <property type="match status" value="1"/>
</dbReference>
<sequence>MQLSPQPDAAGSGVIVMGRRGRSRCGGPSRSQQPAPSADTVPYGGSCCDSDESTLGAGAAGSRFLSVRLAKVSSVKLTEHLASPDREMVEARLRSNLMAWLTTVDPRGRPSSVPVWFLLQEDETVLVYSRDGKKKLRNLAANPHVAFGLDVTDIGRSKGLLQDWVTVVRQPVGLLGT</sequence>
<evidence type="ECO:0000259" key="3">
    <source>
        <dbReference type="Pfam" id="PF01243"/>
    </source>
</evidence>
<dbReference type="AlphaFoldDB" id="A0A6G9XPI8"/>
<organism evidence="4 5">
    <name type="scientific">Nocardia brasiliensis</name>
    <dbReference type="NCBI Taxonomy" id="37326"/>
    <lineage>
        <taxon>Bacteria</taxon>
        <taxon>Bacillati</taxon>
        <taxon>Actinomycetota</taxon>
        <taxon>Actinomycetes</taxon>
        <taxon>Mycobacteriales</taxon>
        <taxon>Nocardiaceae</taxon>
        <taxon>Nocardia</taxon>
    </lineage>
</organism>
<evidence type="ECO:0000256" key="2">
    <source>
        <dbReference type="SAM" id="MobiDB-lite"/>
    </source>
</evidence>
<feature type="region of interest" description="Disordered" evidence="2">
    <location>
        <begin position="1"/>
        <end position="44"/>
    </location>
</feature>
<accession>A0A6G9XPI8</accession>
<dbReference type="PANTHER" id="PTHR35176">
    <property type="entry name" value="HEME OXYGENASE HI_0854-RELATED"/>
    <property type="match status" value="1"/>
</dbReference>
<keyword evidence="1" id="KW-0560">Oxidoreductase</keyword>
<dbReference type="InterPro" id="IPR052019">
    <property type="entry name" value="F420H2_bilvrd_red/Heme_oxyg"/>
</dbReference>
<name>A0A6G9XPI8_NOCBR</name>
<feature type="domain" description="Pyridoxamine 5'-phosphate oxidase N-terminal" evidence="3">
    <location>
        <begin position="89"/>
        <end position="147"/>
    </location>
</feature>
<dbReference type="PANTHER" id="PTHR35176:SF6">
    <property type="entry name" value="HEME OXYGENASE HI_0854-RELATED"/>
    <property type="match status" value="1"/>
</dbReference>
<dbReference type="Gene3D" id="2.30.110.10">
    <property type="entry name" value="Electron Transport, Fmn-binding Protein, Chain A"/>
    <property type="match status" value="1"/>
</dbReference>
<evidence type="ECO:0000256" key="1">
    <source>
        <dbReference type="ARBA" id="ARBA00023002"/>
    </source>
</evidence>
<evidence type="ECO:0000313" key="4">
    <source>
        <dbReference type="EMBL" id="QIS02770.1"/>
    </source>
</evidence>
<gene>
    <name evidence="4" type="ORF">F5X71_10945</name>
</gene>
<dbReference type="GO" id="GO:0070967">
    <property type="term" value="F:coenzyme F420 binding"/>
    <property type="evidence" value="ECO:0007669"/>
    <property type="project" value="TreeGrafter"/>
</dbReference>
<dbReference type="Pfam" id="PF01243">
    <property type="entry name" value="PNPOx_N"/>
    <property type="match status" value="1"/>
</dbReference>
<dbReference type="GO" id="GO:0016627">
    <property type="term" value="F:oxidoreductase activity, acting on the CH-CH group of donors"/>
    <property type="evidence" value="ECO:0007669"/>
    <property type="project" value="TreeGrafter"/>
</dbReference>
<dbReference type="GO" id="GO:0005829">
    <property type="term" value="C:cytosol"/>
    <property type="evidence" value="ECO:0007669"/>
    <property type="project" value="TreeGrafter"/>
</dbReference>
<dbReference type="Proteomes" id="UP000501705">
    <property type="component" value="Chromosome"/>
</dbReference>
<dbReference type="EMBL" id="CP046171">
    <property type="protein sequence ID" value="QIS02770.1"/>
    <property type="molecule type" value="Genomic_DNA"/>
</dbReference>